<dbReference type="Pfam" id="PF02493">
    <property type="entry name" value="MORN"/>
    <property type="match status" value="6"/>
</dbReference>
<name>A0A8X7XKA2_POLSE</name>
<dbReference type="Gene3D" id="2.20.110.10">
    <property type="entry name" value="Histone H3 K4-specific methyltransferase SET7/9 N-terminal domain"/>
    <property type="match status" value="3"/>
</dbReference>
<dbReference type="PANTHER" id="PTHR46511">
    <property type="entry name" value="MORN REPEAT-CONTAINING PROTEIN 3"/>
    <property type="match status" value="1"/>
</dbReference>
<dbReference type="EMBL" id="JAATIS010000094">
    <property type="protein sequence ID" value="KAG2470750.1"/>
    <property type="molecule type" value="Genomic_DNA"/>
</dbReference>
<keyword evidence="2" id="KW-0677">Repeat</keyword>
<dbReference type="PANTHER" id="PTHR46511:SF1">
    <property type="entry name" value="MORN REPEAT-CONTAINING PROTEIN 3"/>
    <property type="match status" value="1"/>
</dbReference>
<proteinExistence type="predicted"/>
<accession>A0A8X7XKA2</accession>
<reference evidence="7 8" key="1">
    <citation type="journal article" date="2021" name="Cell">
        <title>Tracing the genetic footprints of vertebrate landing in non-teleost ray-finned fishes.</title>
        <authorList>
            <person name="Bi X."/>
            <person name="Wang K."/>
            <person name="Yang L."/>
            <person name="Pan H."/>
            <person name="Jiang H."/>
            <person name="Wei Q."/>
            <person name="Fang M."/>
            <person name="Yu H."/>
            <person name="Zhu C."/>
            <person name="Cai Y."/>
            <person name="He Y."/>
            <person name="Gan X."/>
            <person name="Zeng H."/>
            <person name="Yu D."/>
            <person name="Zhu Y."/>
            <person name="Jiang H."/>
            <person name="Qiu Q."/>
            <person name="Yang H."/>
            <person name="Zhang Y.E."/>
            <person name="Wang W."/>
            <person name="Zhu M."/>
            <person name="He S."/>
            <person name="Zhang G."/>
        </authorList>
    </citation>
    <scope>NUCLEOTIDE SEQUENCE [LARGE SCALE GENOMIC DNA]</scope>
    <source>
        <strain evidence="7">Bchr_013</strain>
    </source>
</reference>
<keyword evidence="3" id="KW-0968">Cytoplasmic vesicle</keyword>
<evidence type="ECO:0000256" key="2">
    <source>
        <dbReference type="ARBA" id="ARBA00022737"/>
    </source>
</evidence>
<keyword evidence="8" id="KW-1185">Reference proteome</keyword>
<dbReference type="SMART" id="SM00698">
    <property type="entry name" value="MORN"/>
    <property type="match status" value="6"/>
</dbReference>
<dbReference type="InterPro" id="IPR052472">
    <property type="entry name" value="MORN3"/>
</dbReference>
<feature type="non-terminal residue" evidence="7">
    <location>
        <position position="319"/>
    </location>
</feature>
<comment type="subcellular location">
    <subcellularLocation>
        <location evidence="1">Cytoplasmic vesicle</location>
        <location evidence="1">Secretory vesicle</location>
        <location evidence="1">Acrosome</location>
    </subcellularLocation>
</comment>
<evidence type="ECO:0000256" key="3">
    <source>
        <dbReference type="ARBA" id="ARBA00023329"/>
    </source>
</evidence>
<evidence type="ECO:0000313" key="8">
    <source>
        <dbReference type="Proteomes" id="UP000886611"/>
    </source>
</evidence>
<dbReference type="AlphaFoldDB" id="A0A8X7XKA2"/>
<sequence length="319" mass="36240">MPHLMKSRQREPLWTEWDKKAQKSGLRHTVYYVGGDKYTGEWLDNKKHGKGTEFLKKSGEIYDGDWKNGKRSGFGTLSAPDPVTAEYVKVYSGGWKNGMKDGFGTYFFSNGEHYEGEWSKDQRSGWGRMYFKDGSIYEGEWLHDKHDGQGMLRLENENRYEGSWKNGKKHGPGKFFYLDKGQLYEGVWAEDVAKCGSMIDFGREGAPAPTQYPIPKGPVVTARGRPGPQHFRHTRKCGGKEEQGHPKCFRGCSQHFRHTGACRWKIAGKHLEHIRVIIKGAASLHSGLESGEEKDRAREKRQGGGLKRERGSVRPGLWG</sequence>
<dbReference type="SUPFAM" id="SSF82185">
    <property type="entry name" value="Histone H3 K4-specific methyltransferase SET7/9 N-terminal domain"/>
    <property type="match status" value="2"/>
</dbReference>
<dbReference type="Proteomes" id="UP000886611">
    <property type="component" value="Unassembled WGS sequence"/>
</dbReference>
<evidence type="ECO:0000313" key="7">
    <source>
        <dbReference type="EMBL" id="KAG2470750.1"/>
    </source>
</evidence>
<feature type="non-terminal residue" evidence="7">
    <location>
        <position position="1"/>
    </location>
</feature>
<evidence type="ECO:0000256" key="1">
    <source>
        <dbReference type="ARBA" id="ARBA00004218"/>
    </source>
</evidence>
<organism evidence="7 8">
    <name type="scientific">Polypterus senegalus</name>
    <name type="common">Senegal bichir</name>
    <dbReference type="NCBI Taxonomy" id="55291"/>
    <lineage>
        <taxon>Eukaryota</taxon>
        <taxon>Metazoa</taxon>
        <taxon>Chordata</taxon>
        <taxon>Craniata</taxon>
        <taxon>Vertebrata</taxon>
        <taxon>Euteleostomi</taxon>
        <taxon>Actinopterygii</taxon>
        <taxon>Polypteriformes</taxon>
        <taxon>Polypteridae</taxon>
        <taxon>Polypterus</taxon>
    </lineage>
</organism>
<comment type="caution">
    <text evidence="7">The sequence shown here is derived from an EMBL/GenBank/DDBJ whole genome shotgun (WGS) entry which is preliminary data.</text>
</comment>
<evidence type="ECO:0000256" key="5">
    <source>
        <dbReference type="ARBA" id="ARBA00045851"/>
    </source>
</evidence>
<feature type="region of interest" description="Disordered" evidence="6">
    <location>
        <begin position="285"/>
        <end position="319"/>
    </location>
</feature>
<comment type="function">
    <text evidence="5">Assembles a suppression complex (suppresome) by tethering SIRT1 and MDM2 to regulate composite modifications of p53/TP53. Confers both deacetylation-mediated functional inactivation, by SIRT1, and ubiquitination-dependent degradation, by MDM2, of p53/TP53, promoting a proliferative and cell survival behaviors. May play a role in the regulation of spermatogenesis.</text>
</comment>
<feature type="compositionally biased region" description="Basic and acidic residues" evidence="6">
    <location>
        <begin position="291"/>
        <end position="312"/>
    </location>
</feature>
<protein>
    <recommendedName>
        <fullName evidence="4">MORN repeat-containing protein 3</fullName>
    </recommendedName>
</protein>
<evidence type="ECO:0000256" key="6">
    <source>
        <dbReference type="SAM" id="MobiDB-lite"/>
    </source>
</evidence>
<evidence type="ECO:0000256" key="4">
    <source>
        <dbReference type="ARBA" id="ARBA00039854"/>
    </source>
</evidence>
<gene>
    <name evidence="7" type="primary">Morn3_0</name>
    <name evidence="7" type="ORF">GTO96_0005563</name>
</gene>
<feature type="region of interest" description="Disordered" evidence="6">
    <location>
        <begin position="209"/>
        <end position="243"/>
    </location>
</feature>
<dbReference type="InterPro" id="IPR003409">
    <property type="entry name" value="MORN"/>
</dbReference>
<dbReference type="GO" id="GO:0001669">
    <property type="term" value="C:acrosomal vesicle"/>
    <property type="evidence" value="ECO:0007669"/>
    <property type="project" value="UniProtKB-SubCell"/>
</dbReference>